<dbReference type="Proteomes" id="UP001500957">
    <property type="component" value="Unassembled WGS sequence"/>
</dbReference>
<feature type="domain" description="Multidrug resistance protein MdtA-like C-terminal permuted SH3" evidence="4">
    <location>
        <begin position="469"/>
        <end position="526"/>
    </location>
</feature>
<feature type="compositionally biased region" description="Low complexity" evidence="2">
    <location>
        <begin position="126"/>
        <end position="143"/>
    </location>
</feature>
<keyword evidence="3" id="KW-1133">Transmembrane helix</keyword>
<organism evidence="5 6">
    <name type="scientific">Sporichthya brevicatena</name>
    <dbReference type="NCBI Taxonomy" id="171442"/>
    <lineage>
        <taxon>Bacteria</taxon>
        <taxon>Bacillati</taxon>
        <taxon>Actinomycetota</taxon>
        <taxon>Actinomycetes</taxon>
        <taxon>Sporichthyales</taxon>
        <taxon>Sporichthyaceae</taxon>
        <taxon>Sporichthya</taxon>
    </lineage>
</organism>
<keyword evidence="3" id="KW-0812">Transmembrane</keyword>
<evidence type="ECO:0000313" key="6">
    <source>
        <dbReference type="Proteomes" id="UP001500957"/>
    </source>
</evidence>
<dbReference type="PANTHER" id="PTHR30469">
    <property type="entry name" value="MULTIDRUG RESISTANCE PROTEIN MDTA"/>
    <property type="match status" value="1"/>
</dbReference>
<evidence type="ECO:0000256" key="3">
    <source>
        <dbReference type="SAM" id="Phobius"/>
    </source>
</evidence>
<dbReference type="Gene3D" id="2.40.50.100">
    <property type="match status" value="2"/>
</dbReference>
<feature type="compositionally biased region" description="Gly residues" evidence="2">
    <location>
        <begin position="544"/>
        <end position="571"/>
    </location>
</feature>
<dbReference type="InterPro" id="IPR058627">
    <property type="entry name" value="MdtA-like_C"/>
</dbReference>
<dbReference type="SUPFAM" id="SSF111369">
    <property type="entry name" value="HlyD-like secretion proteins"/>
    <property type="match status" value="2"/>
</dbReference>
<dbReference type="Gene3D" id="1.10.287.470">
    <property type="entry name" value="Helix hairpin bin"/>
    <property type="match status" value="2"/>
</dbReference>
<feature type="transmembrane region" description="Helical" evidence="3">
    <location>
        <begin position="21"/>
        <end position="40"/>
    </location>
</feature>
<protein>
    <recommendedName>
        <fullName evidence="4">Multidrug resistance protein MdtA-like C-terminal permuted SH3 domain-containing protein</fullName>
    </recommendedName>
</protein>
<keyword evidence="6" id="KW-1185">Reference proteome</keyword>
<feature type="compositionally biased region" description="Low complexity" evidence="2">
    <location>
        <begin position="301"/>
        <end position="315"/>
    </location>
</feature>
<dbReference type="RefSeq" id="WP_344609446.1">
    <property type="nucleotide sequence ID" value="NZ_BAAAHE010000052.1"/>
</dbReference>
<dbReference type="Gene3D" id="2.40.30.170">
    <property type="match status" value="1"/>
</dbReference>
<gene>
    <name evidence="5" type="ORF">GCM10009547_47070</name>
</gene>
<dbReference type="InterPro" id="IPR006143">
    <property type="entry name" value="RND_pump_MFP"/>
</dbReference>
<sequence>MAEPTRFRGPGARRILVRRGVPIALGGLIVTGVGTSWALAGEDAVHYRTAVASLGSVDQVATYSGTVARTGRASAAFGVAGTVAKVKVSPGDEVKEGDVLATLDKTDLQAAVRAAEATLRQAEAALAAGSSGSSSAPSSNSSTGRQPSSGDQSKDRGATRPGKPDGASGTTAPTVDLTAPVRAVNSARAAADAALTAAEAALTAQAATCADALSVPTSDAEEPAEPAGPDATALLACADALRAVQDAQAKVATAQAAVTRATDELSAAMTAAVQRIVAQSEAATKQAQQITQQATEQAAQLLEQGRRSASAPSGDRSGGGSSAESAARTAVNQAAVRAAEAELAAAKEDLQAAVLRAPVDGVVGSVPFAAGDRVAASEAITLLGTDAVQVTFNVPLATSTTLAAGMPAEVTADGADSPAAGSISSIGVLPDTSAGSATYPVTVLVPEPTAALAEGAAATVAITLRSATDAVTVPNSAVTPTGTAASAFVTLLQNGKPARRTVTTGAVGTTRTEITDGLAAGDTVVLADTGADVPASSTTSGRTTFGGPGGGLTGGFTGPGGGMRFGGGGRP</sequence>
<comment type="similarity">
    <text evidence="1">Belongs to the membrane fusion protein (MFP) (TC 8.A.1) family.</text>
</comment>
<reference evidence="5 6" key="1">
    <citation type="journal article" date="2019" name="Int. J. Syst. Evol. Microbiol.">
        <title>The Global Catalogue of Microorganisms (GCM) 10K type strain sequencing project: providing services to taxonomists for standard genome sequencing and annotation.</title>
        <authorList>
            <consortium name="The Broad Institute Genomics Platform"/>
            <consortium name="The Broad Institute Genome Sequencing Center for Infectious Disease"/>
            <person name="Wu L."/>
            <person name="Ma J."/>
        </authorList>
    </citation>
    <scope>NUCLEOTIDE SEQUENCE [LARGE SCALE GENOMIC DNA]</scope>
    <source>
        <strain evidence="5 6">JCM 10671</strain>
    </source>
</reference>
<dbReference type="Pfam" id="PF25967">
    <property type="entry name" value="RND-MFP_C"/>
    <property type="match status" value="1"/>
</dbReference>
<feature type="region of interest" description="Disordered" evidence="2">
    <location>
        <begin position="301"/>
        <end position="326"/>
    </location>
</feature>
<accession>A0ABN1HBU1</accession>
<evidence type="ECO:0000256" key="1">
    <source>
        <dbReference type="ARBA" id="ARBA00009477"/>
    </source>
</evidence>
<dbReference type="PANTHER" id="PTHR30469:SF15">
    <property type="entry name" value="HLYD FAMILY OF SECRETION PROTEINS"/>
    <property type="match status" value="1"/>
</dbReference>
<evidence type="ECO:0000313" key="5">
    <source>
        <dbReference type="EMBL" id="GAA0637277.1"/>
    </source>
</evidence>
<dbReference type="NCBIfam" id="TIGR01730">
    <property type="entry name" value="RND_mfp"/>
    <property type="match status" value="1"/>
</dbReference>
<evidence type="ECO:0000259" key="4">
    <source>
        <dbReference type="Pfam" id="PF25967"/>
    </source>
</evidence>
<proteinExistence type="inferred from homology"/>
<dbReference type="Gene3D" id="2.40.420.20">
    <property type="match status" value="1"/>
</dbReference>
<feature type="region of interest" description="Disordered" evidence="2">
    <location>
        <begin position="126"/>
        <end position="177"/>
    </location>
</feature>
<feature type="region of interest" description="Disordered" evidence="2">
    <location>
        <begin position="533"/>
        <end position="571"/>
    </location>
</feature>
<keyword evidence="3" id="KW-0472">Membrane</keyword>
<dbReference type="EMBL" id="BAAAHE010000052">
    <property type="protein sequence ID" value="GAA0637277.1"/>
    <property type="molecule type" value="Genomic_DNA"/>
</dbReference>
<comment type="caution">
    <text evidence="5">The sequence shown here is derived from an EMBL/GenBank/DDBJ whole genome shotgun (WGS) entry which is preliminary data.</text>
</comment>
<name>A0ABN1HBU1_9ACTN</name>
<evidence type="ECO:0000256" key="2">
    <source>
        <dbReference type="SAM" id="MobiDB-lite"/>
    </source>
</evidence>